<dbReference type="SUPFAM" id="SSF52980">
    <property type="entry name" value="Restriction endonuclease-like"/>
    <property type="match status" value="1"/>
</dbReference>
<accession>A0ABV3PR82</accession>
<evidence type="ECO:0000259" key="1">
    <source>
        <dbReference type="Pfam" id="PF04480"/>
    </source>
</evidence>
<dbReference type="InterPro" id="IPR047216">
    <property type="entry name" value="Endonuclease_DUF559_bact"/>
</dbReference>
<dbReference type="InterPro" id="IPR007569">
    <property type="entry name" value="DUF559"/>
</dbReference>
<organism evidence="2 3">
    <name type="scientific">Labrys neptuniae</name>
    <dbReference type="NCBI Taxonomy" id="376174"/>
    <lineage>
        <taxon>Bacteria</taxon>
        <taxon>Pseudomonadati</taxon>
        <taxon>Pseudomonadota</taxon>
        <taxon>Alphaproteobacteria</taxon>
        <taxon>Hyphomicrobiales</taxon>
        <taxon>Xanthobacteraceae</taxon>
        <taxon>Labrys</taxon>
    </lineage>
</organism>
<protein>
    <submittedName>
        <fullName evidence="2">DUF559 domain-containing protein</fullName>
    </submittedName>
</protein>
<comment type="caution">
    <text evidence="2">The sequence shown here is derived from an EMBL/GenBank/DDBJ whole genome shotgun (WGS) entry which is preliminary data.</text>
</comment>
<dbReference type="PANTHER" id="PTHR38590">
    <property type="entry name" value="BLL0828 PROTEIN"/>
    <property type="match status" value="1"/>
</dbReference>
<dbReference type="InterPro" id="IPR011335">
    <property type="entry name" value="Restrct_endonuc-II-like"/>
</dbReference>
<proteinExistence type="predicted"/>
<gene>
    <name evidence="2" type="ORF">ABXS05_21470</name>
</gene>
<dbReference type="EMBL" id="JBFNQD010000008">
    <property type="protein sequence ID" value="MEW9308139.1"/>
    <property type="molecule type" value="Genomic_DNA"/>
</dbReference>
<evidence type="ECO:0000313" key="2">
    <source>
        <dbReference type="EMBL" id="MEW9308139.1"/>
    </source>
</evidence>
<dbReference type="CDD" id="cd01038">
    <property type="entry name" value="Endonuclease_DUF559"/>
    <property type="match status" value="1"/>
</dbReference>
<dbReference type="PANTHER" id="PTHR38590:SF1">
    <property type="entry name" value="BLL0828 PROTEIN"/>
    <property type="match status" value="1"/>
</dbReference>
<dbReference type="Proteomes" id="UP001555786">
    <property type="component" value="Unassembled WGS sequence"/>
</dbReference>
<sequence>MKPEQRDFARKMRGDPTDAEAALWRLLRGRGLAHLKFRRQVPIGRYVVDFACFRYRLIVEADGSQHAESTHDQVRDSWLAAQGYTIVRFWNADILQSPTVIQDTILARAGLPW</sequence>
<name>A0ABV3PR82_9HYPH</name>
<keyword evidence="3" id="KW-1185">Reference proteome</keyword>
<dbReference type="Gene3D" id="3.40.960.10">
    <property type="entry name" value="VSR Endonuclease"/>
    <property type="match status" value="1"/>
</dbReference>
<dbReference type="Pfam" id="PF04480">
    <property type="entry name" value="DUF559"/>
    <property type="match status" value="1"/>
</dbReference>
<dbReference type="RefSeq" id="WP_367625339.1">
    <property type="nucleotide sequence ID" value="NZ_JBFNQD010000008.1"/>
</dbReference>
<feature type="domain" description="DUF559" evidence="1">
    <location>
        <begin position="5"/>
        <end position="107"/>
    </location>
</feature>
<evidence type="ECO:0000313" key="3">
    <source>
        <dbReference type="Proteomes" id="UP001555786"/>
    </source>
</evidence>
<reference evidence="2 3" key="1">
    <citation type="submission" date="2024-07" db="EMBL/GenBank/DDBJ databases">
        <title>Description of Labrys sedimenti sp. nov., isolated from a diclofenac-degrading enrichment culture.</title>
        <authorList>
            <person name="Tancsics A."/>
            <person name="Csepanyi A."/>
        </authorList>
    </citation>
    <scope>NUCLEOTIDE SEQUENCE [LARGE SCALE GENOMIC DNA]</scope>
    <source>
        <strain evidence="2 3">LMG 23578</strain>
    </source>
</reference>